<feature type="domain" description="Stability determinant" evidence="1">
    <location>
        <begin position="105"/>
        <end position="132"/>
    </location>
</feature>
<evidence type="ECO:0000313" key="3">
    <source>
        <dbReference type="Proteomes" id="UP000494363"/>
    </source>
</evidence>
<reference evidence="2 3" key="1">
    <citation type="submission" date="2020-04" db="EMBL/GenBank/DDBJ databases">
        <authorList>
            <person name="De Canck E."/>
        </authorList>
    </citation>
    <scope>NUCLEOTIDE SEQUENCE [LARGE SCALE GENOMIC DNA]</scope>
    <source>
        <strain evidence="2 3">LMG 29542</strain>
    </source>
</reference>
<name>A0A6J5FBW3_9BURK</name>
<protein>
    <recommendedName>
        <fullName evidence="1">Stability determinant domain-containing protein</fullName>
    </recommendedName>
</protein>
<dbReference type="InterPro" id="IPR048851">
    <property type="entry name" value="PaaA2_dom"/>
</dbReference>
<proteinExistence type="predicted"/>
<evidence type="ECO:0000259" key="1">
    <source>
        <dbReference type="Pfam" id="PF21217"/>
    </source>
</evidence>
<organism evidence="2 3">
    <name type="scientific">Paraburkholderia humisilvae</name>
    <dbReference type="NCBI Taxonomy" id="627669"/>
    <lineage>
        <taxon>Bacteria</taxon>
        <taxon>Pseudomonadati</taxon>
        <taxon>Pseudomonadota</taxon>
        <taxon>Betaproteobacteria</taxon>
        <taxon>Burkholderiales</taxon>
        <taxon>Burkholderiaceae</taxon>
        <taxon>Paraburkholderia</taxon>
    </lineage>
</organism>
<dbReference type="EMBL" id="CADIKH010000161">
    <property type="protein sequence ID" value="CAB3774746.1"/>
    <property type="molecule type" value="Genomic_DNA"/>
</dbReference>
<sequence>MAAMPETIDQGMLEKLVESHSVRGANVVAQTGGWGVVILYGTKEGMLAVRRGNVRTWTKLDTLVGFLTRMGINQFEVDASNFDPNVKTTRTRHDSSERLRDAHEAAAYDKWFRQQVQESLDDPRPSVPHEVVKADMAARRAKLLKKIKGGKA</sequence>
<dbReference type="RefSeq" id="WP_175233233.1">
    <property type="nucleotide sequence ID" value="NZ_CADIKH010000161.1"/>
</dbReference>
<accession>A0A6J5FBW3</accession>
<dbReference type="Pfam" id="PF21217">
    <property type="entry name" value="PaaA2"/>
    <property type="match status" value="1"/>
</dbReference>
<dbReference type="Gene3D" id="6.20.450.20">
    <property type="match status" value="1"/>
</dbReference>
<gene>
    <name evidence="2" type="ORF">LMG29542_08124</name>
</gene>
<evidence type="ECO:0000313" key="2">
    <source>
        <dbReference type="EMBL" id="CAB3774746.1"/>
    </source>
</evidence>
<keyword evidence="3" id="KW-1185">Reference proteome</keyword>
<dbReference type="AlphaFoldDB" id="A0A6J5FBW3"/>
<dbReference type="Proteomes" id="UP000494363">
    <property type="component" value="Unassembled WGS sequence"/>
</dbReference>